<keyword evidence="1" id="KW-1133">Transmembrane helix</keyword>
<dbReference type="STRING" id="676599.ARC20_03350"/>
<dbReference type="EMBL" id="LLXU01000035">
    <property type="protein sequence ID" value="KRG47377.1"/>
    <property type="molecule type" value="Genomic_DNA"/>
</dbReference>
<reference evidence="2 3" key="1">
    <citation type="submission" date="2015-10" db="EMBL/GenBank/DDBJ databases">
        <title>Genome sequencing and analysis of members of genus Stenotrophomonas.</title>
        <authorList>
            <person name="Patil P.P."/>
            <person name="Midha S."/>
            <person name="Patil P.B."/>
        </authorList>
    </citation>
    <scope>NUCLEOTIDE SEQUENCE [LARGE SCALE GENOMIC DNA]</scope>
    <source>
        <strain evidence="2 3">JCM 16536</strain>
    </source>
</reference>
<feature type="transmembrane region" description="Helical" evidence="1">
    <location>
        <begin position="32"/>
        <end position="50"/>
    </location>
</feature>
<keyword evidence="1" id="KW-0472">Membrane</keyword>
<keyword evidence="3" id="KW-1185">Reference proteome</keyword>
<name>A0A0R0B0S1_9GAMM</name>
<dbReference type="RefSeq" id="WP_057643465.1">
    <property type="nucleotide sequence ID" value="NZ_LLXU01000035.1"/>
</dbReference>
<dbReference type="AlphaFoldDB" id="A0A0R0B0S1"/>
<accession>A0A0R0B0S1</accession>
<organism evidence="2 3">
    <name type="scientific">Stenotrophomonas panacihumi</name>
    <dbReference type="NCBI Taxonomy" id="676599"/>
    <lineage>
        <taxon>Bacteria</taxon>
        <taxon>Pseudomonadati</taxon>
        <taxon>Pseudomonadota</taxon>
        <taxon>Gammaproteobacteria</taxon>
        <taxon>Lysobacterales</taxon>
        <taxon>Lysobacteraceae</taxon>
        <taxon>Stenotrophomonas</taxon>
    </lineage>
</organism>
<protein>
    <recommendedName>
        <fullName evidence="4">Transmembrane protein</fullName>
    </recommendedName>
</protein>
<gene>
    <name evidence="2" type="ORF">ARC20_03350</name>
</gene>
<dbReference type="Proteomes" id="UP000051802">
    <property type="component" value="Unassembled WGS sequence"/>
</dbReference>
<proteinExistence type="predicted"/>
<sequence length="75" mass="8599">MSLRPLLRAFVGIFFAAFLADLLRRCWIVEAWSIGSIALPLFLLAVRATWRGSHDFVRQRRIPALPLALPRDDTH</sequence>
<dbReference type="OrthoDB" id="6009194at2"/>
<keyword evidence="1" id="KW-0812">Transmembrane</keyword>
<evidence type="ECO:0000256" key="1">
    <source>
        <dbReference type="SAM" id="Phobius"/>
    </source>
</evidence>
<evidence type="ECO:0000313" key="3">
    <source>
        <dbReference type="Proteomes" id="UP000051802"/>
    </source>
</evidence>
<comment type="caution">
    <text evidence="2">The sequence shown here is derived from an EMBL/GenBank/DDBJ whole genome shotgun (WGS) entry which is preliminary data.</text>
</comment>
<evidence type="ECO:0008006" key="4">
    <source>
        <dbReference type="Google" id="ProtNLM"/>
    </source>
</evidence>
<evidence type="ECO:0000313" key="2">
    <source>
        <dbReference type="EMBL" id="KRG47377.1"/>
    </source>
</evidence>